<keyword evidence="6" id="KW-0564">Palmitate</keyword>
<dbReference type="SUPFAM" id="SSF53850">
    <property type="entry name" value="Periplasmic binding protein-like II"/>
    <property type="match status" value="1"/>
</dbReference>
<comment type="caution">
    <text evidence="11">The sequence shown here is derived from an EMBL/GenBank/DDBJ whole genome shotgun (WGS) entry which is preliminary data.</text>
</comment>
<evidence type="ECO:0000313" key="11">
    <source>
        <dbReference type="EMBL" id="MDC3417208.1"/>
    </source>
</evidence>
<evidence type="ECO:0000256" key="6">
    <source>
        <dbReference type="ARBA" id="ARBA00023139"/>
    </source>
</evidence>
<evidence type="ECO:0000259" key="10">
    <source>
        <dbReference type="Pfam" id="PF00496"/>
    </source>
</evidence>
<dbReference type="Pfam" id="PF00496">
    <property type="entry name" value="SBP_bac_5"/>
    <property type="match status" value="1"/>
</dbReference>
<evidence type="ECO:0000256" key="3">
    <source>
        <dbReference type="ARBA" id="ARBA00022448"/>
    </source>
</evidence>
<proteinExistence type="inferred from homology"/>
<accession>A0A9X3WDV3</accession>
<dbReference type="PIRSF" id="PIRSF002741">
    <property type="entry name" value="MppA"/>
    <property type="match status" value="1"/>
</dbReference>
<evidence type="ECO:0000313" key="12">
    <source>
        <dbReference type="Proteomes" id="UP001145069"/>
    </source>
</evidence>
<dbReference type="PROSITE" id="PS51257">
    <property type="entry name" value="PROKAR_LIPOPROTEIN"/>
    <property type="match status" value="1"/>
</dbReference>
<dbReference type="GO" id="GO:1904680">
    <property type="term" value="F:peptide transmembrane transporter activity"/>
    <property type="evidence" value="ECO:0007669"/>
    <property type="project" value="TreeGrafter"/>
</dbReference>
<dbReference type="AlphaFoldDB" id="A0A9X3WDV3"/>
<keyword evidence="5" id="KW-0571">Peptide transport</keyword>
<dbReference type="GO" id="GO:0030288">
    <property type="term" value="C:outer membrane-bounded periplasmic space"/>
    <property type="evidence" value="ECO:0007669"/>
    <property type="project" value="UniProtKB-ARBA"/>
</dbReference>
<keyword evidence="5" id="KW-0653">Protein transport</keyword>
<gene>
    <name evidence="11" type="ORF">NC799_09815</name>
</gene>
<evidence type="ECO:0000256" key="4">
    <source>
        <dbReference type="ARBA" id="ARBA00022729"/>
    </source>
</evidence>
<feature type="region of interest" description="Disordered" evidence="8">
    <location>
        <begin position="25"/>
        <end position="52"/>
    </location>
</feature>
<dbReference type="EMBL" id="JAMQKC010000007">
    <property type="protein sequence ID" value="MDC3417208.1"/>
    <property type="molecule type" value="Genomic_DNA"/>
</dbReference>
<organism evidence="11 12">
    <name type="scientific">Aquibacillus salsiterrae</name>
    <dbReference type="NCBI Taxonomy" id="2950439"/>
    <lineage>
        <taxon>Bacteria</taxon>
        <taxon>Bacillati</taxon>
        <taxon>Bacillota</taxon>
        <taxon>Bacilli</taxon>
        <taxon>Bacillales</taxon>
        <taxon>Bacillaceae</taxon>
        <taxon>Aquibacillus</taxon>
    </lineage>
</organism>
<evidence type="ECO:0000256" key="2">
    <source>
        <dbReference type="ARBA" id="ARBA00005695"/>
    </source>
</evidence>
<dbReference type="PANTHER" id="PTHR30290:SF10">
    <property type="entry name" value="PERIPLASMIC OLIGOPEPTIDE-BINDING PROTEIN-RELATED"/>
    <property type="match status" value="1"/>
</dbReference>
<evidence type="ECO:0000256" key="1">
    <source>
        <dbReference type="ARBA" id="ARBA00004193"/>
    </source>
</evidence>
<dbReference type="InterPro" id="IPR039424">
    <property type="entry name" value="SBP_5"/>
</dbReference>
<keyword evidence="4 9" id="KW-0732">Signal</keyword>
<feature type="domain" description="Solute-binding protein family 5" evidence="10">
    <location>
        <begin position="100"/>
        <end position="487"/>
    </location>
</feature>
<dbReference type="Proteomes" id="UP001145069">
    <property type="component" value="Unassembled WGS sequence"/>
</dbReference>
<evidence type="ECO:0000256" key="9">
    <source>
        <dbReference type="SAM" id="SignalP"/>
    </source>
</evidence>
<feature type="chain" id="PRO_5040882401" evidence="9">
    <location>
        <begin position="24"/>
        <end position="569"/>
    </location>
</feature>
<dbReference type="InterPro" id="IPR030678">
    <property type="entry name" value="Peptide/Ni-bd"/>
</dbReference>
<evidence type="ECO:0000256" key="7">
    <source>
        <dbReference type="ARBA" id="ARBA00023288"/>
    </source>
</evidence>
<dbReference type="GO" id="GO:0043190">
    <property type="term" value="C:ATP-binding cassette (ABC) transporter complex"/>
    <property type="evidence" value="ECO:0007669"/>
    <property type="project" value="InterPro"/>
</dbReference>
<dbReference type="PANTHER" id="PTHR30290">
    <property type="entry name" value="PERIPLASMIC BINDING COMPONENT OF ABC TRANSPORTER"/>
    <property type="match status" value="1"/>
</dbReference>
<dbReference type="Gene3D" id="3.40.190.10">
    <property type="entry name" value="Periplasmic binding protein-like II"/>
    <property type="match status" value="1"/>
</dbReference>
<keyword evidence="7" id="KW-0449">Lipoprotein</keyword>
<sequence>MRKANWLLLVLVVVLSMFLAACSGGDDTTEEDTGTDTQQGSEGDSTNEEGNDGKVLRVVSTSEIPSLDPAQATDSVSIQYTDSLYEGLYRLKTGGEIVSGIANEDETVISEDGLTYTFKLREDAKWSNGEPVTANDFVYAWRRAITPETASVYGEYLMSGAIKNATEIYAGELEPTELGVTAEDDYTLKVELVKPVPYFESFVAFPTFLPLNQAFVEEQGENFAIELDNLLFNGPFVLTEWDNAAGWKLERNDQYWDKDNVDLDGINVKVVKETGTAVSLYEKGEIDRVGLSGEFVDQKKTSPDYYSLSEATVFWLKFNQGSSTKGEYMQNENFRRAIAQGFDKEAFINIVYGNDSIPADYFVPSDFVQNPETGEDFRAKYGNIISYDLETAQSAWEKAKQELGFEEVSLVFLSGDSDVGKAITEFFKSELEKNLEGLTIELQNVPWSEQLEIMDAQEYELAFSGWGPDYKDAISFIDLWETGGANNDIGYSNDEYDALVKSVKNELALKPVERFEAMQEAEKIMLDEAGIGPVMQRKTSVLSKNYVTGMEQLNPFGPSYSYKYVGIEK</sequence>
<dbReference type="Gene3D" id="3.10.105.10">
    <property type="entry name" value="Dipeptide-binding Protein, Domain 3"/>
    <property type="match status" value="1"/>
</dbReference>
<evidence type="ECO:0000256" key="5">
    <source>
        <dbReference type="ARBA" id="ARBA00022856"/>
    </source>
</evidence>
<protein>
    <submittedName>
        <fullName evidence="11">Peptide ABC transporter substrate-binding protein</fullName>
    </submittedName>
</protein>
<comment type="subcellular location">
    <subcellularLocation>
        <location evidence="1">Cell membrane</location>
        <topology evidence="1">Lipid-anchor</topology>
    </subcellularLocation>
</comment>
<dbReference type="CDD" id="cd08504">
    <property type="entry name" value="PBP2_OppA"/>
    <property type="match status" value="1"/>
</dbReference>
<dbReference type="FunFam" id="3.10.105.10:FF:000001">
    <property type="entry name" value="Oligopeptide ABC transporter, oligopeptide-binding protein"/>
    <property type="match status" value="1"/>
</dbReference>
<dbReference type="GO" id="GO:0015833">
    <property type="term" value="P:peptide transport"/>
    <property type="evidence" value="ECO:0007669"/>
    <property type="project" value="UniProtKB-KW"/>
</dbReference>
<comment type="similarity">
    <text evidence="2">Belongs to the bacterial solute-binding protein 5 family.</text>
</comment>
<keyword evidence="3" id="KW-0813">Transport</keyword>
<dbReference type="RefSeq" id="WP_272446276.1">
    <property type="nucleotide sequence ID" value="NZ_JAMQKC010000007.1"/>
</dbReference>
<evidence type="ECO:0000256" key="8">
    <source>
        <dbReference type="SAM" id="MobiDB-lite"/>
    </source>
</evidence>
<dbReference type="InterPro" id="IPR000914">
    <property type="entry name" value="SBP_5_dom"/>
</dbReference>
<dbReference type="Gene3D" id="3.90.76.10">
    <property type="entry name" value="Dipeptide-binding Protein, Domain 1"/>
    <property type="match status" value="1"/>
</dbReference>
<feature type="signal peptide" evidence="9">
    <location>
        <begin position="1"/>
        <end position="23"/>
    </location>
</feature>
<keyword evidence="12" id="KW-1185">Reference proteome</keyword>
<reference evidence="11" key="1">
    <citation type="submission" date="2022-06" db="EMBL/GenBank/DDBJ databases">
        <title>Aquibacillus sp. a new bacterium isolated from soil saline samples.</title>
        <authorList>
            <person name="Galisteo C."/>
            <person name="De La Haba R."/>
            <person name="Sanchez-Porro C."/>
            <person name="Ventosa A."/>
        </authorList>
    </citation>
    <scope>NUCLEOTIDE SEQUENCE</scope>
    <source>
        <strain evidence="11">3ASR75-54</strain>
    </source>
</reference>
<dbReference type="FunFam" id="3.90.76.10:FF:000001">
    <property type="entry name" value="Oligopeptide ABC transporter substrate-binding protein"/>
    <property type="match status" value="1"/>
</dbReference>
<name>A0A9X3WDV3_9BACI</name>